<keyword evidence="4" id="KW-0418">Kinase</keyword>
<name>A0ABN3JHM9_9ACTN</name>
<dbReference type="PIRSF" id="PIRSF000530">
    <property type="entry name" value="Galactokinase"/>
    <property type="match status" value="1"/>
</dbReference>
<dbReference type="SUPFAM" id="SSF55060">
    <property type="entry name" value="GHMP Kinase, C-terminal domain"/>
    <property type="match status" value="1"/>
</dbReference>
<keyword evidence="2" id="KW-0808">Transferase</keyword>
<evidence type="ECO:0000256" key="4">
    <source>
        <dbReference type="ARBA" id="ARBA00022777"/>
    </source>
</evidence>
<dbReference type="PRINTS" id="PR00959">
    <property type="entry name" value="MEVGALKINASE"/>
</dbReference>
<dbReference type="InterPro" id="IPR019539">
    <property type="entry name" value="GalKase_N"/>
</dbReference>
<keyword evidence="6" id="KW-0299">Galactose metabolism</keyword>
<gene>
    <name evidence="11" type="primary">galK_2</name>
    <name evidence="11" type="ORF">GCM10010191_49770</name>
</gene>
<dbReference type="Gene3D" id="3.30.230.10">
    <property type="match status" value="1"/>
</dbReference>
<evidence type="ECO:0000259" key="10">
    <source>
        <dbReference type="Pfam" id="PF10509"/>
    </source>
</evidence>
<evidence type="ECO:0000313" key="12">
    <source>
        <dbReference type="Proteomes" id="UP001501231"/>
    </source>
</evidence>
<evidence type="ECO:0000259" key="9">
    <source>
        <dbReference type="Pfam" id="PF08544"/>
    </source>
</evidence>
<dbReference type="PANTHER" id="PTHR10457:SF7">
    <property type="entry name" value="GALACTOKINASE-RELATED"/>
    <property type="match status" value="1"/>
</dbReference>
<dbReference type="InterPro" id="IPR006206">
    <property type="entry name" value="Mevalonate/galactokinase"/>
</dbReference>
<dbReference type="Gene3D" id="3.30.70.890">
    <property type="entry name" value="GHMP kinase, C-terminal domain"/>
    <property type="match status" value="1"/>
</dbReference>
<keyword evidence="12" id="KW-1185">Reference proteome</keyword>
<evidence type="ECO:0000256" key="7">
    <source>
        <dbReference type="NCBIfam" id="TIGR00131"/>
    </source>
</evidence>
<dbReference type="Proteomes" id="UP001501231">
    <property type="component" value="Unassembled WGS sequence"/>
</dbReference>
<dbReference type="PRINTS" id="PR00473">
    <property type="entry name" value="GALCTOKINASE"/>
</dbReference>
<dbReference type="SUPFAM" id="SSF54211">
    <property type="entry name" value="Ribosomal protein S5 domain 2-like"/>
    <property type="match status" value="1"/>
</dbReference>
<comment type="caution">
    <text evidence="11">The sequence shown here is derived from an EMBL/GenBank/DDBJ whole genome shotgun (WGS) entry which is preliminary data.</text>
</comment>
<evidence type="ECO:0000259" key="8">
    <source>
        <dbReference type="Pfam" id="PF00288"/>
    </source>
</evidence>
<dbReference type="PROSITE" id="PS00106">
    <property type="entry name" value="GALACTOKINASE"/>
    <property type="match status" value="1"/>
</dbReference>
<dbReference type="NCBIfam" id="TIGR00131">
    <property type="entry name" value="gal_kin"/>
    <property type="match status" value="1"/>
</dbReference>
<evidence type="ECO:0000313" key="11">
    <source>
        <dbReference type="EMBL" id="GAA2430276.1"/>
    </source>
</evidence>
<dbReference type="InterPro" id="IPR000705">
    <property type="entry name" value="Galactokinase"/>
</dbReference>
<feature type="domain" description="GHMP kinase N-terminal" evidence="8">
    <location>
        <begin position="75"/>
        <end position="160"/>
    </location>
</feature>
<evidence type="ECO:0000256" key="1">
    <source>
        <dbReference type="ARBA" id="ARBA00006566"/>
    </source>
</evidence>
<keyword evidence="6" id="KW-0119">Carbohydrate metabolism</keyword>
<dbReference type="EC" id="2.7.1.6" evidence="7"/>
<dbReference type="InterPro" id="IPR014721">
    <property type="entry name" value="Ribsml_uS5_D2-typ_fold_subgr"/>
</dbReference>
<dbReference type="RefSeq" id="WP_344591999.1">
    <property type="nucleotide sequence ID" value="NZ_BAAARW010000020.1"/>
</dbReference>
<comment type="similarity">
    <text evidence="1">Belongs to the GHMP kinase family. GalK subfamily.</text>
</comment>
<organism evidence="11 12">
    <name type="scientific">Actinomadura vinacea</name>
    <dbReference type="NCBI Taxonomy" id="115336"/>
    <lineage>
        <taxon>Bacteria</taxon>
        <taxon>Bacillati</taxon>
        <taxon>Actinomycetota</taxon>
        <taxon>Actinomycetes</taxon>
        <taxon>Streptosporangiales</taxon>
        <taxon>Thermomonosporaceae</taxon>
        <taxon>Actinomadura</taxon>
    </lineage>
</organism>
<dbReference type="InterPro" id="IPR036554">
    <property type="entry name" value="GHMP_kinase_C_sf"/>
</dbReference>
<dbReference type="InterPro" id="IPR006204">
    <property type="entry name" value="GHMP_kinase_N_dom"/>
</dbReference>
<feature type="domain" description="Galactokinase N-terminal" evidence="10">
    <location>
        <begin position="4"/>
        <end position="40"/>
    </location>
</feature>
<evidence type="ECO:0000256" key="6">
    <source>
        <dbReference type="ARBA" id="ARBA00023144"/>
    </source>
</evidence>
<keyword evidence="3" id="KW-0547">Nucleotide-binding</keyword>
<accession>A0ABN3JHM9</accession>
<reference evidence="11 12" key="1">
    <citation type="journal article" date="2019" name="Int. J. Syst. Evol. Microbiol.">
        <title>The Global Catalogue of Microorganisms (GCM) 10K type strain sequencing project: providing services to taxonomists for standard genome sequencing and annotation.</title>
        <authorList>
            <consortium name="The Broad Institute Genomics Platform"/>
            <consortium name="The Broad Institute Genome Sequencing Center for Infectious Disease"/>
            <person name="Wu L."/>
            <person name="Ma J."/>
        </authorList>
    </citation>
    <scope>NUCLEOTIDE SEQUENCE [LARGE SCALE GENOMIC DNA]</scope>
    <source>
        <strain evidence="11 12">JCM 3325</strain>
    </source>
</reference>
<proteinExistence type="inferred from homology"/>
<dbReference type="Pfam" id="PF00288">
    <property type="entry name" value="GHMP_kinases_N"/>
    <property type="match status" value="1"/>
</dbReference>
<keyword evidence="5" id="KW-0067">ATP-binding</keyword>
<dbReference type="Pfam" id="PF08544">
    <property type="entry name" value="GHMP_kinases_C"/>
    <property type="match status" value="1"/>
</dbReference>
<dbReference type="InterPro" id="IPR019741">
    <property type="entry name" value="Galactokinase_CS"/>
</dbReference>
<evidence type="ECO:0000256" key="5">
    <source>
        <dbReference type="ARBA" id="ARBA00022840"/>
    </source>
</evidence>
<dbReference type="Pfam" id="PF10509">
    <property type="entry name" value="GalKase_gal_bdg"/>
    <property type="match status" value="1"/>
</dbReference>
<dbReference type="InterPro" id="IPR013750">
    <property type="entry name" value="GHMP_kinase_C_dom"/>
</dbReference>
<evidence type="ECO:0000256" key="2">
    <source>
        <dbReference type="ARBA" id="ARBA00022679"/>
    </source>
</evidence>
<dbReference type="InterPro" id="IPR020568">
    <property type="entry name" value="Ribosomal_Su5_D2-typ_SF"/>
</dbReference>
<dbReference type="EMBL" id="BAAARW010000020">
    <property type="protein sequence ID" value="GAA2430276.1"/>
    <property type="molecule type" value="Genomic_DNA"/>
</dbReference>
<evidence type="ECO:0000256" key="3">
    <source>
        <dbReference type="ARBA" id="ARBA00022741"/>
    </source>
</evidence>
<feature type="domain" description="GHMP kinase C-terminal" evidence="9">
    <location>
        <begin position="259"/>
        <end position="339"/>
    </location>
</feature>
<sequence length="362" mass="38357">MRTGTWSAPGRVNIIGEHTDYSGGFALPFALAQRTVVHARLRDDGRITAASDGHGKVEFPVATTPGEVTGWGAHVAGVAWALARSGAALAGADLRIHSAVPHGAGLSSSHSLECAVALALVGLHDLNLGRAQLVRLVQHAENEYVGAPTGVLDQMASLYGEADRAILVDARHLTAEPVPCEFASSGLDLIVVDTRSRHRHADGEYGARRRTCREASAALGTKDLRDVADLDDALARLTDPVAVRRVRHVVRENARVLDAVELLREGRVREIGPLLTTSHASLRDDYEVTVAELDVAVEAALAAGALGARMIGGGFGGSVIALVEKADRRSVEAAVEDSFRRRGFAKPAFRVARPSRGAGRDR</sequence>
<protein>
    <recommendedName>
        <fullName evidence="7">Galactokinase</fullName>
        <ecNumber evidence="7">2.7.1.6</ecNumber>
    </recommendedName>
</protein>
<dbReference type="PANTHER" id="PTHR10457">
    <property type="entry name" value="MEVALONATE KINASE/GALACTOKINASE"/>
    <property type="match status" value="1"/>
</dbReference>